<dbReference type="NCBIfam" id="TIGR00589">
    <property type="entry name" value="ogt"/>
    <property type="match status" value="1"/>
</dbReference>
<dbReference type="InterPro" id="IPR036217">
    <property type="entry name" value="MethylDNA_cys_MeTrfase_DNAb"/>
</dbReference>
<feature type="domain" description="Methylated-DNA-[protein]-cysteine S-methyltransferase DNA binding" evidence="2">
    <location>
        <begin position="87"/>
        <end position="165"/>
    </location>
</feature>
<keyword evidence="4" id="KW-0808">Transferase</keyword>
<organism evidence="4 5">
    <name type="scientific">Microbacterium rhizosphaerae</name>
    <dbReference type="NCBI Taxonomy" id="1678237"/>
    <lineage>
        <taxon>Bacteria</taxon>
        <taxon>Bacillati</taxon>
        <taxon>Actinomycetota</taxon>
        <taxon>Actinomycetes</taxon>
        <taxon>Micrococcales</taxon>
        <taxon>Microbacteriaceae</taxon>
        <taxon>Microbacterium</taxon>
    </lineage>
</organism>
<dbReference type="InterPro" id="IPR014048">
    <property type="entry name" value="MethylDNA_cys_MeTrfase_DNA-bd"/>
</dbReference>
<gene>
    <name evidence="4" type="ORF">SM116_13115</name>
</gene>
<dbReference type="PANTHER" id="PTHR10815">
    <property type="entry name" value="METHYLATED-DNA--PROTEIN-CYSTEINE METHYLTRANSFERASE"/>
    <property type="match status" value="1"/>
</dbReference>
<evidence type="ECO:0000259" key="3">
    <source>
        <dbReference type="Pfam" id="PF02870"/>
    </source>
</evidence>
<keyword evidence="1" id="KW-0227">DNA damage</keyword>
<dbReference type="GO" id="GO:0032259">
    <property type="term" value="P:methylation"/>
    <property type="evidence" value="ECO:0007669"/>
    <property type="project" value="UniProtKB-KW"/>
</dbReference>
<dbReference type="Pfam" id="PF02870">
    <property type="entry name" value="Methyltransf_1N"/>
    <property type="match status" value="1"/>
</dbReference>
<dbReference type="SUPFAM" id="SSF46767">
    <property type="entry name" value="Methylated DNA-protein cysteine methyltransferase, C-terminal domain"/>
    <property type="match status" value="1"/>
</dbReference>
<dbReference type="Gene3D" id="3.30.160.70">
    <property type="entry name" value="Methylated DNA-protein cysteine methyltransferase domain"/>
    <property type="match status" value="1"/>
</dbReference>
<dbReference type="GO" id="GO:0003908">
    <property type="term" value="F:methylated-DNA-[protein]-cysteine S-methyltransferase activity"/>
    <property type="evidence" value="ECO:0007669"/>
    <property type="project" value="UniProtKB-EC"/>
</dbReference>
<evidence type="ECO:0000313" key="5">
    <source>
        <dbReference type="Proteomes" id="UP001323798"/>
    </source>
</evidence>
<dbReference type="Pfam" id="PF01035">
    <property type="entry name" value="DNA_binding_1"/>
    <property type="match status" value="1"/>
</dbReference>
<dbReference type="Gene3D" id="1.10.10.10">
    <property type="entry name" value="Winged helix-like DNA-binding domain superfamily/Winged helix DNA-binding domain"/>
    <property type="match status" value="1"/>
</dbReference>
<dbReference type="EC" id="2.1.1.63" evidence="4"/>
<accession>A0ABZ0SI75</accession>
<keyword evidence="4" id="KW-0489">Methyltransferase</keyword>
<dbReference type="CDD" id="cd06445">
    <property type="entry name" value="ATase"/>
    <property type="match status" value="1"/>
</dbReference>
<reference evidence="4 5" key="1">
    <citation type="submission" date="2023-11" db="EMBL/GenBank/DDBJ databases">
        <title>Genome sequence of Microbacterium rhizosphaerae KACC 19337.</title>
        <authorList>
            <person name="Choi H."/>
            <person name="Kim S."/>
            <person name="Kim Y."/>
            <person name="Kwon S.-W."/>
            <person name="Heo J."/>
        </authorList>
    </citation>
    <scope>NUCLEOTIDE SEQUENCE [LARGE SCALE GENOMIC DNA]</scope>
    <source>
        <strain evidence="4 5">KACC 19337</strain>
    </source>
</reference>
<dbReference type="Proteomes" id="UP001323798">
    <property type="component" value="Chromosome"/>
</dbReference>
<dbReference type="InterPro" id="IPR036631">
    <property type="entry name" value="MGMT_N_sf"/>
</dbReference>
<dbReference type="SUPFAM" id="SSF53155">
    <property type="entry name" value="Methylated DNA-protein cysteine methyltransferase domain"/>
    <property type="match status" value="1"/>
</dbReference>
<dbReference type="EMBL" id="CP139368">
    <property type="protein sequence ID" value="WPR88703.1"/>
    <property type="molecule type" value="Genomic_DNA"/>
</dbReference>
<protein>
    <submittedName>
        <fullName evidence="4">Methylated-DNA--[protein]-cysteine S-methyltransferase</fullName>
        <ecNumber evidence="4">2.1.1.63</ecNumber>
    </submittedName>
</protein>
<evidence type="ECO:0000256" key="1">
    <source>
        <dbReference type="ARBA" id="ARBA00022763"/>
    </source>
</evidence>
<keyword evidence="5" id="KW-1185">Reference proteome</keyword>
<evidence type="ECO:0000259" key="2">
    <source>
        <dbReference type="Pfam" id="PF01035"/>
    </source>
</evidence>
<dbReference type="InterPro" id="IPR008332">
    <property type="entry name" value="MethylG_MeTrfase_N"/>
</dbReference>
<dbReference type="PANTHER" id="PTHR10815:SF13">
    <property type="entry name" value="METHYLATED-DNA--PROTEIN-CYSTEINE METHYLTRANSFERASE"/>
    <property type="match status" value="1"/>
</dbReference>
<evidence type="ECO:0000313" key="4">
    <source>
        <dbReference type="EMBL" id="WPR88703.1"/>
    </source>
</evidence>
<proteinExistence type="predicted"/>
<dbReference type="RefSeq" id="WP_320941422.1">
    <property type="nucleotide sequence ID" value="NZ_BAABEU010000006.1"/>
</dbReference>
<dbReference type="InterPro" id="IPR036388">
    <property type="entry name" value="WH-like_DNA-bd_sf"/>
</dbReference>
<name>A0ABZ0SI75_9MICO</name>
<feature type="domain" description="Methylguanine DNA methyltransferase ribonuclease-like" evidence="3">
    <location>
        <begin position="7"/>
        <end position="80"/>
    </location>
</feature>
<sequence length="169" mass="18190">MTTASFTTHSTPVGDMLLVFADDRLVALDMLDGPEDAAIERIALRLRTAPVHDPEPAAALSAQLDEYFAGMRREFDVDLDWGDVGGFTREALEAVRRIPYGETASYGEVAALAGRPRAHRAVGTACARSPFSLVVPAHRVVRSDGSLGEYGGHPEMKRALLDLERAAGV</sequence>